<dbReference type="GO" id="GO:0005829">
    <property type="term" value="C:cytosol"/>
    <property type="evidence" value="ECO:0007669"/>
    <property type="project" value="TreeGrafter"/>
</dbReference>
<dbReference type="Pfam" id="PF02826">
    <property type="entry name" value="2-Hacid_dh_C"/>
    <property type="match status" value="1"/>
</dbReference>
<dbReference type="AlphaFoldDB" id="A0A916WHD0"/>
<gene>
    <name evidence="5" type="ORF">GCM10010979_10300</name>
</gene>
<dbReference type="InterPro" id="IPR036291">
    <property type="entry name" value="NAD(P)-bd_dom_sf"/>
</dbReference>
<accession>A0A916WHD0</accession>
<dbReference type="GO" id="GO:0030267">
    <property type="term" value="F:glyoxylate reductase (NADPH) activity"/>
    <property type="evidence" value="ECO:0007669"/>
    <property type="project" value="TreeGrafter"/>
</dbReference>
<dbReference type="Gene3D" id="3.40.50.720">
    <property type="entry name" value="NAD(P)-binding Rossmann-like Domain"/>
    <property type="match status" value="2"/>
</dbReference>
<dbReference type="PANTHER" id="PTHR10996">
    <property type="entry name" value="2-HYDROXYACID DEHYDROGENASE-RELATED"/>
    <property type="match status" value="1"/>
</dbReference>
<evidence type="ECO:0000256" key="2">
    <source>
        <dbReference type="ARBA" id="ARBA00023027"/>
    </source>
</evidence>
<reference evidence="5" key="2">
    <citation type="submission" date="2020-09" db="EMBL/GenBank/DDBJ databases">
        <authorList>
            <person name="Sun Q."/>
            <person name="Zhou Y."/>
        </authorList>
    </citation>
    <scope>NUCLEOTIDE SEQUENCE</scope>
    <source>
        <strain evidence="5">CGMCC 1.12813</strain>
    </source>
</reference>
<evidence type="ECO:0000313" key="5">
    <source>
        <dbReference type="EMBL" id="GGA97761.1"/>
    </source>
</evidence>
<dbReference type="GO" id="GO:0051287">
    <property type="term" value="F:NAD binding"/>
    <property type="evidence" value="ECO:0007669"/>
    <property type="project" value="InterPro"/>
</dbReference>
<dbReference type="GO" id="GO:0016618">
    <property type="term" value="F:hydroxypyruvate reductase [NAD(P)H] activity"/>
    <property type="evidence" value="ECO:0007669"/>
    <property type="project" value="TreeGrafter"/>
</dbReference>
<comment type="caution">
    <text evidence="5">The sequence shown here is derived from an EMBL/GenBank/DDBJ whole genome shotgun (WGS) entry which is preliminary data.</text>
</comment>
<keyword evidence="6" id="KW-1185">Reference proteome</keyword>
<dbReference type="RefSeq" id="WP_188509599.1">
    <property type="nucleotide sequence ID" value="NZ_BMGB01000001.1"/>
</dbReference>
<protein>
    <submittedName>
        <fullName evidence="5">Dihydrofolate reductase</fullName>
    </submittedName>
</protein>
<dbReference type="PANTHER" id="PTHR10996:SF178">
    <property type="entry name" value="2-HYDROXYACID DEHYDROGENASE YGL185C-RELATED"/>
    <property type="match status" value="1"/>
</dbReference>
<proteinExistence type="predicted"/>
<evidence type="ECO:0000259" key="4">
    <source>
        <dbReference type="Pfam" id="PF02826"/>
    </source>
</evidence>
<feature type="domain" description="D-isomer specific 2-hydroxyacid dehydrogenase NAD-binding" evidence="4">
    <location>
        <begin position="123"/>
        <end position="293"/>
    </location>
</feature>
<evidence type="ECO:0000313" key="6">
    <source>
        <dbReference type="Proteomes" id="UP000606922"/>
    </source>
</evidence>
<keyword evidence="2" id="KW-0520">NAD</keyword>
<dbReference type="EMBL" id="BMGB01000001">
    <property type="protein sequence ID" value="GGA97761.1"/>
    <property type="molecule type" value="Genomic_DNA"/>
</dbReference>
<feature type="region of interest" description="Disordered" evidence="3">
    <location>
        <begin position="1"/>
        <end position="23"/>
    </location>
</feature>
<evidence type="ECO:0000256" key="1">
    <source>
        <dbReference type="ARBA" id="ARBA00023002"/>
    </source>
</evidence>
<keyword evidence="1" id="KW-0560">Oxidoreductase</keyword>
<dbReference type="Proteomes" id="UP000606922">
    <property type="component" value="Unassembled WGS sequence"/>
</dbReference>
<dbReference type="CDD" id="cd12159">
    <property type="entry name" value="2-Hacid_dh_2"/>
    <property type="match status" value="1"/>
</dbReference>
<organism evidence="5 6">
    <name type="scientific">Conyzicola nivalis</name>
    <dbReference type="NCBI Taxonomy" id="1477021"/>
    <lineage>
        <taxon>Bacteria</taxon>
        <taxon>Bacillati</taxon>
        <taxon>Actinomycetota</taxon>
        <taxon>Actinomycetes</taxon>
        <taxon>Micrococcales</taxon>
        <taxon>Microbacteriaceae</taxon>
        <taxon>Conyzicola</taxon>
    </lineage>
</organism>
<dbReference type="InterPro" id="IPR006140">
    <property type="entry name" value="D-isomer_DH_NAD-bd"/>
</dbReference>
<dbReference type="SUPFAM" id="SSF51735">
    <property type="entry name" value="NAD(P)-binding Rossmann-fold domains"/>
    <property type="match status" value="1"/>
</dbReference>
<dbReference type="InterPro" id="IPR050223">
    <property type="entry name" value="D-isomer_2-hydroxyacid_DH"/>
</dbReference>
<evidence type="ECO:0000256" key="3">
    <source>
        <dbReference type="SAM" id="MobiDB-lite"/>
    </source>
</evidence>
<name>A0A916WHD0_9MICO</name>
<reference evidence="5" key="1">
    <citation type="journal article" date="2014" name="Int. J. Syst. Evol. Microbiol.">
        <title>Complete genome sequence of Corynebacterium casei LMG S-19264T (=DSM 44701T), isolated from a smear-ripened cheese.</title>
        <authorList>
            <consortium name="US DOE Joint Genome Institute (JGI-PGF)"/>
            <person name="Walter F."/>
            <person name="Albersmeier A."/>
            <person name="Kalinowski J."/>
            <person name="Ruckert C."/>
        </authorList>
    </citation>
    <scope>NUCLEOTIDE SEQUENCE</scope>
    <source>
        <strain evidence="5">CGMCC 1.12813</strain>
    </source>
</reference>
<sequence length="330" mass="34617">MTAHIDPAAGNADVIDDDRRPTPGPIAILPEHRQLFADAIQAGGGTVGDLSDDTRGVVWLTASRPDELKAVLDAHPKIEWVQLPWAGVDAFADLLASYAGSTFPLWTSAKGAYSEPVAEHALALTLALLRQLPQKAHATGWAKEEVGLSLYGRNVVIVGAGGIAVEVMRLLAPFRANVTIVRRSATPVEGAQRTVAAGDLLEVLPDADVVIVAAASTTDTARMFGAREFTAMKRSSAIVNIARGALIDTDALVAALAAGEIDAAGLDVTDPEPLPDGHPLWSEPRCIVTSHSADTQDMVDPLLAGRIRANVEALHDTGRFVGIVDVAAGY</sequence>